<organism evidence="3 4">
    <name type="scientific">Pseudomonas taeanensis MS-3</name>
    <dbReference type="NCBI Taxonomy" id="1395571"/>
    <lineage>
        <taxon>Bacteria</taxon>
        <taxon>Pseudomonadati</taxon>
        <taxon>Pseudomonadota</taxon>
        <taxon>Gammaproteobacteria</taxon>
        <taxon>Pseudomonadales</taxon>
        <taxon>Pseudomonadaceae</taxon>
        <taxon>Pseudomonas</taxon>
    </lineage>
</organism>
<evidence type="ECO:0000313" key="3">
    <source>
        <dbReference type="EMBL" id="KFX68155.1"/>
    </source>
</evidence>
<name>A0A0A1YEC4_9PSED</name>
<gene>
    <name evidence="3" type="ORF">TMS3_0120705</name>
</gene>
<accession>A0A0A1YEC4</accession>
<feature type="domain" description="DUF4872" evidence="2">
    <location>
        <begin position="162"/>
        <end position="327"/>
    </location>
</feature>
<evidence type="ECO:0000259" key="2">
    <source>
        <dbReference type="Pfam" id="PF16169"/>
    </source>
</evidence>
<comment type="caution">
    <text evidence="3">The sequence shown here is derived from an EMBL/GenBank/DDBJ whole genome shotgun (WGS) entry which is preliminary data.</text>
</comment>
<evidence type="ECO:0000259" key="1">
    <source>
        <dbReference type="Pfam" id="PF14399"/>
    </source>
</evidence>
<feature type="domain" description="Butirosin biosynthesis protein H N-terminal" evidence="1">
    <location>
        <begin position="21"/>
        <end position="150"/>
    </location>
</feature>
<dbReference type="InterPro" id="IPR026935">
    <property type="entry name" value="BtrH_N"/>
</dbReference>
<sequence>MTSHAAEMAPVPAIPHRPGRHCGSSAIRDLLEFHGTTLTEAMCFGLGSGLGITYLTLPDAPVPFLVHVRSLGYEERVFQALDVPFAWTSYGSVEEGAQALDGLLDQGRPALLLTDIFHLPYFASRTHFPGHAIMAWQRQPADGCILVTDTERPAPISVARAALARARFAELPPFFHAGNLFAPPAIHTRLSVERVAAAIRHNARLLLEGGPYTGVAALDTWQSDLGRWEREGDWRWTTRFAYQIIERRGTGGGGFRKMYAEFLEEAASADPRISELQLPQLMTGCARCWTALALALKAGSESECFPTELLADALQAVRVAELRYVDAALTY</sequence>
<dbReference type="eggNOG" id="COG4990">
    <property type="taxonomic scope" value="Bacteria"/>
</dbReference>
<dbReference type="Pfam" id="PF16169">
    <property type="entry name" value="DUF4872"/>
    <property type="match status" value="1"/>
</dbReference>
<dbReference type="InterPro" id="IPR032369">
    <property type="entry name" value="DUF4872"/>
</dbReference>
<dbReference type="EMBL" id="AWSQ01000008">
    <property type="protein sequence ID" value="KFX68155.1"/>
    <property type="molecule type" value="Genomic_DNA"/>
</dbReference>
<protein>
    <submittedName>
        <fullName evidence="3">Peptidase</fullName>
    </submittedName>
</protein>
<dbReference type="RefSeq" id="WP_025167100.1">
    <property type="nucleotide sequence ID" value="NZ_AWSQ01000008.1"/>
</dbReference>
<keyword evidence="4" id="KW-1185">Reference proteome</keyword>
<dbReference type="AlphaFoldDB" id="A0A0A1YEC4"/>
<evidence type="ECO:0000313" key="4">
    <source>
        <dbReference type="Proteomes" id="UP000030063"/>
    </source>
</evidence>
<dbReference type="Pfam" id="PF14399">
    <property type="entry name" value="BtrH_N"/>
    <property type="match status" value="1"/>
</dbReference>
<proteinExistence type="predicted"/>
<dbReference type="Proteomes" id="UP000030063">
    <property type="component" value="Unassembled WGS sequence"/>
</dbReference>
<reference evidence="3 4" key="1">
    <citation type="journal article" date="2014" name="Genome Announc.">
        <title>Draft Genome Sequence of Petroleum Oil-Degrading Marine Bacterium Pseudomonas taeanensis Strain MS-3, Isolated from a Crude Oil-Contaminated Seashore.</title>
        <authorList>
            <person name="Lee S.Y."/>
            <person name="Kim S.H."/>
            <person name="Lee D.G."/>
            <person name="Shin S."/>
            <person name="Yun S.H."/>
            <person name="Choi C.W."/>
            <person name="Chung Y.H."/>
            <person name="Choi J.S."/>
            <person name="Kahng H.Y."/>
            <person name="Kim S.I."/>
        </authorList>
    </citation>
    <scope>NUCLEOTIDE SEQUENCE [LARGE SCALE GENOMIC DNA]</scope>
    <source>
        <strain evidence="3 4">MS-3</strain>
    </source>
</reference>